<evidence type="ECO:0000256" key="2">
    <source>
        <dbReference type="ARBA" id="ARBA00008361"/>
    </source>
</evidence>
<comment type="pathway">
    <text evidence="1">Alkaloid biosynthesis; ergot alkaloid biosynthesis.</text>
</comment>
<dbReference type="PANTHER" id="PTHR43397">
    <property type="entry name" value="ERGOTHIONEINE BIOSYNTHESIS PROTEIN 1"/>
    <property type="match status" value="1"/>
</dbReference>
<dbReference type="InterPro" id="IPR029063">
    <property type="entry name" value="SAM-dependent_MTases_sf"/>
</dbReference>
<protein>
    <recommendedName>
        <fullName evidence="7">4-dimethylallyltryptophan N-methyltransferase</fullName>
        <ecNumber evidence="7">2.1.1.261</ecNumber>
    </recommendedName>
</protein>
<evidence type="ECO:0000256" key="6">
    <source>
        <dbReference type="ARBA" id="ARBA00022679"/>
    </source>
</evidence>
<gene>
    <name evidence="10" type="ORF">HETSPECPRED_003163</name>
</gene>
<organism evidence="10 11">
    <name type="scientific">Heterodermia speciosa</name>
    <dbReference type="NCBI Taxonomy" id="116794"/>
    <lineage>
        <taxon>Eukaryota</taxon>
        <taxon>Fungi</taxon>
        <taxon>Dikarya</taxon>
        <taxon>Ascomycota</taxon>
        <taxon>Pezizomycotina</taxon>
        <taxon>Lecanoromycetes</taxon>
        <taxon>OSLEUM clade</taxon>
        <taxon>Lecanoromycetidae</taxon>
        <taxon>Caliciales</taxon>
        <taxon>Physciaceae</taxon>
        <taxon>Heterodermia</taxon>
    </lineage>
</organism>
<evidence type="ECO:0000313" key="11">
    <source>
        <dbReference type="Proteomes" id="UP000664521"/>
    </source>
</evidence>
<evidence type="ECO:0000256" key="1">
    <source>
        <dbReference type="ARBA" id="ARBA00005107"/>
    </source>
</evidence>
<reference evidence="10" key="1">
    <citation type="submission" date="2021-03" db="EMBL/GenBank/DDBJ databases">
        <authorList>
            <person name="Tagirdzhanova G."/>
        </authorList>
    </citation>
    <scope>NUCLEOTIDE SEQUENCE</scope>
</reference>
<dbReference type="OrthoDB" id="659at2759"/>
<dbReference type="InterPro" id="IPR051128">
    <property type="entry name" value="EgtD_Methyltrsf_superfamily"/>
</dbReference>
<evidence type="ECO:0000256" key="8">
    <source>
        <dbReference type="ARBA" id="ARBA00049425"/>
    </source>
</evidence>
<dbReference type="EMBL" id="CAJPDS010000019">
    <property type="protein sequence ID" value="CAF9917174.1"/>
    <property type="molecule type" value="Genomic_DNA"/>
</dbReference>
<evidence type="ECO:0000256" key="4">
    <source>
        <dbReference type="ARBA" id="ARBA00022589"/>
    </source>
</evidence>
<dbReference type="GO" id="GO:0008168">
    <property type="term" value="F:methyltransferase activity"/>
    <property type="evidence" value="ECO:0007669"/>
    <property type="project" value="UniProtKB-KW"/>
</dbReference>
<dbReference type="PIRSF" id="PIRSF018005">
    <property type="entry name" value="UCP018005"/>
    <property type="match status" value="1"/>
</dbReference>
<dbReference type="AlphaFoldDB" id="A0A8H3F516"/>
<sequence>MAPQVDGSSDIPIVDIRQKEFNDSILDEIYGGLQLGTGKERTLPTMALYDERGLKLFEDITYLEEYYLTNAEIEVLSTYAAEIADQIPSESRMVELGSGNLRKIKILLDALESAGKDVEYYALDLSLAELERTFAVLPKETYKHVKCHGLLGTYNDGLSWLKQGVNQSKPLCIMTMGSSLGNFRRDEAAEFLRNFANVISATDMLLVGLDACQDDLQVFHAYNDKEGKTHDFILNGLTSINSITGKRMFDPGDWAVVGKYNCTKQCHQAFYRAKRNIFVEGVEFKAGDQIRVEESYKYSRSQRDELWKCAGLEPKAIFANKGDNYRRYKGYILVR</sequence>
<keyword evidence="6" id="KW-0808">Transferase</keyword>
<comment type="similarity">
    <text evidence="2">Belongs to the methyltransferase superfamily.</text>
</comment>
<dbReference type="NCBIfam" id="TIGR03439">
    <property type="entry name" value="methyl_EasF"/>
    <property type="match status" value="1"/>
</dbReference>
<keyword evidence="4" id="KW-0017">Alkaloid metabolism</keyword>
<dbReference type="InterPro" id="IPR017804">
    <property type="entry name" value="MeTrfase_EgtD-like"/>
</dbReference>
<dbReference type="InterPro" id="IPR019257">
    <property type="entry name" value="MeTrfase_dom"/>
</dbReference>
<comment type="catalytic activity">
    <reaction evidence="8">
        <text>4-(3-methylbut-2-enyl)-L-tryptophan + S-adenosyl-L-methionine = 4-(3-methylbut-2-enyl)-L-abrine + S-adenosyl-L-homocysteine + H(+)</text>
        <dbReference type="Rhea" id="RHEA:34435"/>
        <dbReference type="ChEBI" id="CHEBI:15378"/>
        <dbReference type="ChEBI" id="CHEBI:57856"/>
        <dbReference type="ChEBI" id="CHEBI:58209"/>
        <dbReference type="ChEBI" id="CHEBI:59789"/>
        <dbReference type="ChEBI" id="CHEBI:67248"/>
        <dbReference type="EC" id="2.1.1.261"/>
    </reaction>
</comment>
<keyword evidence="5" id="KW-0489">Methyltransferase</keyword>
<feature type="domain" description="Histidine-specific methyltransferase SAM-dependent" evidence="9">
    <location>
        <begin position="29"/>
        <end position="326"/>
    </location>
</feature>
<comment type="subunit">
    <text evidence="3">Homodimer.</text>
</comment>
<dbReference type="InterPro" id="IPR017805">
    <property type="entry name" value="SAM_MeTrfase_EasF-type_put"/>
</dbReference>
<dbReference type="PANTHER" id="PTHR43397:SF1">
    <property type="entry name" value="ERGOTHIONEINE BIOSYNTHESIS PROTEIN 1"/>
    <property type="match status" value="1"/>
</dbReference>
<dbReference type="Pfam" id="PF10017">
    <property type="entry name" value="Methyltransf_33"/>
    <property type="match status" value="1"/>
</dbReference>
<dbReference type="Gene3D" id="3.40.50.150">
    <property type="entry name" value="Vaccinia Virus protein VP39"/>
    <property type="match status" value="1"/>
</dbReference>
<evidence type="ECO:0000313" key="10">
    <source>
        <dbReference type="EMBL" id="CAF9917174.1"/>
    </source>
</evidence>
<dbReference type="EC" id="2.1.1.261" evidence="7"/>
<keyword evidence="11" id="KW-1185">Reference proteome</keyword>
<name>A0A8H3F516_9LECA</name>
<accession>A0A8H3F516</accession>
<proteinExistence type="inferred from homology"/>
<dbReference type="GO" id="GO:0032259">
    <property type="term" value="P:methylation"/>
    <property type="evidence" value="ECO:0007669"/>
    <property type="project" value="UniProtKB-KW"/>
</dbReference>
<dbReference type="GO" id="GO:0009820">
    <property type="term" value="P:alkaloid metabolic process"/>
    <property type="evidence" value="ECO:0007669"/>
    <property type="project" value="UniProtKB-KW"/>
</dbReference>
<evidence type="ECO:0000259" key="9">
    <source>
        <dbReference type="Pfam" id="PF10017"/>
    </source>
</evidence>
<comment type="caution">
    <text evidence="10">The sequence shown here is derived from an EMBL/GenBank/DDBJ whole genome shotgun (WGS) entry which is preliminary data.</text>
</comment>
<evidence type="ECO:0000256" key="5">
    <source>
        <dbReference type="ARBA" id="ARBA00022603"/>
    </source>
</evidence>
<evidence type="ECO:0000256" key="7">
    <source>
        <dbReference type="ARBA" id="ARBA00039094"/>
    </source>
</evidence>
<evidence type="ECO:0000256" key="3">
    <source>
        <dbReference type="ARBA" id="ARBA00011738"/>
    </source>
</evidence>
<dbReference type="Proteomes" id="UP000664521">
    <property type="component" value="Unassembled WGS sequence"/>
</dbReference>